<protein>
    <submittedName>
        <fullName evidence="2">Uncharacterized protein</fullName>
    </submittedName>
</protein>
<dbReference type="EMBL" id="SZYD01000019">
    <property type="protein sequence ID" value="KAD2393402.1"/>
    <property type="molecule type" value="Genomic_DNA"/>
</dbReference>
<organism evidence="2 3">
    <name type="scientific">Mikania micrantha</name>
    <name type="common">bitter vine</name>
    <dbReference type="NCBI Taxonomy" id="192012"/>
    <lineage>
        <taxon>Eukaryota</taxon>
        <taxon>Viridiplantae</taxon>
        <taxon>Streptophyta</taxon>
        <taxon>Embryophyta</taxon>
        <taxon>Tracheophyta</taxon>
        <taxon>Spermatophyta</taxon>
        <taxon>Magnoliopsida</taxon>
        <taxon>eudicotyledons</taxon>
        <taxon>Gunneridae</taxon>
        <taxon>Pentapetalae</taxon>
        <taxon>asterids</taxon>
        <taxon>campanulids</taxon>
        <taxon>Asterales</taxon>
        <taxon>Asteraceae</taxon>
        <taxon>Asteroideae</taxon>
        <taxon>Heliantheae alliance</taxon>
        <taxon>Eupatorieae</taxon>
        <taxon>Mikania</taxon>
    </lineage>
</organism>
<reference evidence="2 3" key="1">
    <citation type="submission" date="2019-05" db="EMBL/GenBank/DDBJ databases">
        <title>Mikania micrantha, genome provides insights into the molecular mechanism of rapid growth.</title>
        <authorList>
            <person name="Liu B."/>
        </authorList>
    </citation>
    <scope>NUCLEOTIDE SEQUENCE [LARGE SCALE GENOMIC DNA]</scope>
    <source>
        <strain evidence="2">NLD-2019</strain>
        <tissue evidence="2">Leaf</tissue>
    </source>
</reference>
<name>A0A5N6LMF0_9ASTR</name>
<dbReference type="Proteomes" id="UP000326396">
    <property type="component" value="Linkage Group LG9"/>
</dbReference>
<comment type="caution">
    <text evidence="2">The sequence shown here is derived from an EMBL/GenBank/DDBJ whole genome shotgun (WGS) entry which is preliminary data.</text>
</comment>
<feature type="region of interest" description="Disordered" evidence="1">
    <location>
        <begin position="133"/>
        <end position="171"/>
    </location>
</feature>
<sequence length="171" mass="19461">MGLAYEGHRLALPRHLTTQPVDSLGNENVSQVVRRRGRRRNTRRAGRNNEDIADEARPFGYQNFEASTSRFQNFEVGGPSNFQDEPNDQNMFAGCVSPYIPTFNNPNSPAGSYNLSTYEQPRYSDVSPIPFNLSLGMMPSQEDVNENNQRRRRQTRPPPCGTGHRLSRHDH</sequence>
<accession>A0A5N6LMF0</accession>
<evidence type="ECO:0000313" key="3">
    <source>
        <dbReference type="Proteomes" id="UP000326396"/>
    </source>
</evidence>
<evidence type="ECO:0000313" key="2">
    <source>
        <dbReference type="EMBL" id="KAD2393402.1"/>
    </source>
</evidence>
<evidence type="ECO:0000256" key="1">
    <source>
        <dbReference type="SAM" id="MobiDB-lite"/>
    </source>
</evidence>
<proteinExistence type="predicted"/>
<feature type="region of interest" description="Disordered" evidence="1">
    <location>
        <begin position="16"/>
        <end position="57"/>
    </location>
</feature>
<feature type="compositionally biased region" description="Basic residues" evidence="1">
    <location>
        <begin position="33"/>
        <end position="46"/>
    </location>
</feature>
<feature type="compositionally biased region" description="Basic and acidic residues" evidence="1">
    <location>
        <begin position="47"/>
        <end position="57"/>
    </location>
</feature>
<dbReference type="AlphaFoldDB" id="A0A5N6LMF0"/>
<keyword evidence="3" id="KW-1185">Reference proteome</keyword>
<feature type="compositionally biased region" description="Polar residues" evidence="1">
    <location>
        <begin position="16"/>
        <end position="31"/>
    </location>
</feature>
<gene>
    <name evidence="2" type="ORF">E3N88_40379</name>
</gene>